<dbReference type="PANTHER" id="PTHR32387:SF0">
    <property type="entry name" value="PROTEIN NO VEIN"/>
    <property type="match status" value="1"/>
</dbReference>
<feature type="compositionally biased region" description="Polar residues" evidence="1">
    <location>
        <begin position="361"/>
        <end position="375"/>
    </location>
</feature>
<dbReference type="EMBL" id="AWUE01017042">
    <property type="protein sequence ID" value="OMO88616.1"/>
    <property type="molecule type" value="Genomic_DNA"/>
</dbReference>
<accession>A0A1R3J1F4</accession>
<feature type="compositionally biased region" description="Basic and acidic residues" evidence="1">
    <location>
        <begin position="96"/>
        <end position="107"/>
    </location>
</feature>
<feature type="compositionally biased region" description="Basic and acidic residues" evidence="1">
    <location>
        <begin position="1"/>
        <end position="16"/>
    </location>
</feature>
<comment type="caution">
    <text evidence="4">The sequence shown here is derived from an EMBL/GenBank/DDBJ whole genome shotgun (WGS) entry which is preliminary data.</text>
</comment>
<feature type="compositionally biased region" description="Basic residues" evidence="1">
    <location>
        <begin position="404"/>
        <end position="420"/>
    </location>
</feature>
<evidence type="ECO:0000313" key="5">
    <source>
        <dbReference type="Proteomes" id="UP000187203"/>
    </source>
</evidence>
<feature type="region of interest" description="Disordered" evidence="1">
    <location>
        <begin position="63"/>
        <end position="107"/>
    </location>
</feature>
<evidence type="ECO:0000259" key="3">
    <source>
        <dbReference type="Pfam" id="PF13020"/>
    </source>
</evidence>
<feature type="compositionally biased region" description="Basic and acidic residues" evidence="1">
    <location>
        <begin position="1162"/>
        <end position="1181"/>
    </location>
</feature>
<dbReference type="GO" id="GO:0009793">
    <property type="term" value="P:embryo development ending in seed dormancy"/>
    <property type="evidence" value="ECO:0007669"/>
    <property type="project" value="TreeGrafter"/>
</dbReference>
<feature type="compositionally biased region" description="Polar residues" evidence="1">
    <location>
        <begin position="84"/>
        <end position="94"/>
    </location>
</feature>
<proteinExistence type="predicted"/>
<keyword evidence="2" id="KW-0472">Membrane</keyword>
<dbReference type="PANTHER" id="PTHR32387">
    <property type="entry name" value="WU:FJ29H11"/>
    <property type="match status" value="1"/>
</dbReference>
<keyword evidence="2" id="KW-1133">Transmembrane helix</keyword>
<dbReference type="InterPro" id="IPR024975">
    <property type="entry name" value="NOV_C"/>
</dbReference>
<feature type="transmembrane region" description="Helical" evidence="2">
    <location>
        <begin position="515"/>
        <end position="536"/>
    </location>
</feature>
<dbReference type="OrthoDB" id="1262810at2759"/>
<dbReference type="STRING" id="93759.A0A1R3J1F4"/>
<keyword evidence="5" id="KW-1185">Reference proteome</keyword>
<keyword evidence="2" id="KW-0812">Transmembrane</keyword>
<sequence length="1446" mass="163601">MRGRQSKDRSNRRVEGHAVPQPQYYPAAPHPNFFFDPGFQIFDGHIPPFHPYQQISNEYVFQNAYIPPNPNTPARRKQPKPQAAPSSSQTTTIPKDTPKEEVPEVREKAEQAVKEAWQTILASGRNVTTFDVSQKALATLQADSWSALGLDMKGIPSIQKLLNIEARVNVFIQCFILVRRITTVYELEMAICENEGVSTFEKLEIGPLLRHPLALRSFALNPDAKEVLKITSDDIIAHLQEYMEGHETQDIFLNEFLDFVAEKQAVASRENLGIHIRNLTCVVDDYDMAKGEGNSKVNEGQKELKLKERYINMKQQVESFISVHKDFCGKHTKFDSSSSEEEDGNDSANEEAKNENHESNNSKLASQISNSSDRVNSCPYPSATEELTRLGLTDGTNKTSSANAKRKRTRSGRKRWERKRRSLTRALFSGSLTPVSDRPSKLSRGDGLMKHVPTDNGANLVRDVTLPDNAIKTFVTTWKEACREHDVAEVLQRMLCFYKQTERTREQMKSMFSSYPFIGLLNVALIIILNMKALMLNQVRRMHRSSQKHKDNNILTKETISALFMKQFPMLSFKVVENGSMEDFLEVVEKSKNDNAIDGLSNAGKEIIVPDRTDKQSEVCPMIDRAKVSAERLGTENRRPSVDDPTDAALLIESIRRDEFGEKNHWVPPCKVLRGWTESARKLLPEALLYEHLCLGYLDKDIVLSDALARALDGTFGSVDEGGNREGCKYLLEVLDRHWDYYSEKATACCNIKSDGDSRPFRSSFLCNICDTQWVVSSMDDKLHYPKELFHDCDAVRSVLGACAPYAVPKSGSSFENQRHFIRSLSNVYPGLHDFFVNECKVPEKPSFCGYLDILVQLSKHSLPSKAAKAVFQVFREWADGLKSGFMSSEDIYHMKDCLTKSDYTVLPTVLDKWVSLHSSFGLVCWCDDESLGRRFRSKDNIDFLHFGALNDNEKELLRTQVSSLIRTLGIPVLSEVVTREAIYCDKVGGSFEASMLNWALPFAQRYLYCVHPDNYVQFKQSGFDKIKNLEIVVVRKLHYRNVIKSHGIMSKKQYECTSLLQDNILYTTRKSDSHALYMEFSRLLFGGTPDLHLANFLHMVTTMAKSGSNEEQTEFFILNSQKVPKLPDEEPAWSLSFAPCEAENNELLETSSALTVGNEKSTLDSNKKPEKRWPPVDWKKEARRSKRQKPNLQPTDGSKKSSCHGTEDIDSDTSSGFPSEMDVNMATTSKYPNFPDSESMLQQGNTCDPADCSGRIVIDPSVDSSLLSDSRQVLSFQSSLRNQLEFVPPVTPGFVPPVTPGCIPPEYWHREQLPTGNPIGAEAKLTGKLGELAAFKFFAGRFGETVKWVNRDNETGLPYDLVIEGNDGHIEYIEVKTTRFGRKDWFKISTREWQFGSENGDSFSIAHVFLLSDKDAVVSVYKDPIKLCQQGKLHLVIMLPRQPQW</sequence>
<feature type="compositionally biased region" description="Basic and acidic residues" evidence="1">
    <location>
        <begin position="350"/>
        <end position="360"/>
    </location>
</feature>
<protein>
    <recommendedName>
        <fullName evidence="3">Protein NO VEIN C-terminal domain-containing protein</fullName>
    </recommendedName>
</protein>
<dbReference type="Proteomes" id="UP000187203">
    <property type="component" value="Unassembled WGS sequence"/>
</dbReference>
<dbReference type="Pfam" id="PF13020">
    <property type="entry name" value="NOV_C"/>
    <property type="match status" value="1"/>
</dbReference>
<evidence type="ECO:0000313" key="4">
    <source>
        <dbReference type="EMBL" id="OMO88616.1"/>
    </source>
</evidence>
<feature type="compositionally biased region" description="Polar residues" evidence="1">
    <location>
        <begin position="1151"/>
        <end position="1161"/>
    </location>
</feature>
<organism evidence="4 5">
    <name type="scientific">Corchorus olitorius</name>
    <dbReference type="NCBI Taxonomy" id="93759"/>
    <lineage>
        <taxon>Eukaryota</taxon>
        <taxon>Viridiplantae</taxon>
        <taxon>Streptophyta</taxon>
        <taxon>Embryophyta</taxon>
        <taxon>Tracheophyta</taxon>
        <taxon>Spermatophyta</taxon>
        <taxon>Magnoliopsida</taxon>
        <taxon>eudicotyledons</taxon>
        <taxon>Gunneridae</taxon>
        <taxon>Pentapetalae</taxon>
        <taxon>rosids</taxon>
        <taxon>malvids</taxon>
        <taxon>Malvales</taxon>
        <taxon>Malvaceae</taxon>
        <taxon>Grewioideae</taxon>
        <taxon>Apeibeae</taxon>
        <taxon>Corchorus</taxon>
    </lineage>
</organism>
<dbReference type="GO" id="GO:0005634">
    <property type="term" value="C:nucleus"/>
    <property type="evidence" value="ECO:0007669"/>
    <property type="project" value="TreeGrafter"/>
</dbReference>
<name>A0A1R3J1F4_9ROSI</name>
<dbReference type="GO" id="GO:0010305">
    <property type="term" value="P:leaf vascular tissue pattern formation"/>
    <property type="evidence" value="ECO:0007669"/>
    <property type="project" value="TreeGrafter"/>
</dbReference>
<feature type="region of interest" description="Disordered" evidence="1">
    <location>
        <begin position="1"/>
        <end position="25"/>
    </location>
</feature>
<feature type="compositionally biased region" description="Polar residues" evidence="1">
    <location>
        <begin position="394"/>
        <end position="403"/>
    </location>
</feature>
<gene>
    <name evidence="4" type="ORF">COLO4_20180</name>
</gene>
<dbReference type="InterPro" id="IPR052957">
    <property type="entry name" value="Auxin_embryo_med"/>
</dbReference>
<feature type="compositionally biased region" description="Acidic residues" evidence="1">
    <location>
        <begin position="338"/>
        <end position="349"/>
    </location>
</feature>
<feature type="region of interest" description="Disordered" evidence="1">
    <location>
        <begin position="332"/>
        <end position="420"/>
    </location>
</feature>
<reference evidence="5" key="1">
    <citation type="submission" date="2013-09" db="EMBL/GenBank/DDBJ databases">
        <title>Corchorus olitorius genome sequencing.</title>
        <authorList>
            <person name="Alam M."/>
            <person name="Haque M.S."/>
            <person name="Islam M.S."/>
            <person name="Emdad E.M."/>
            <person name="Islam M.M."/>
            <person name="Ahmed B."/>
            <person name="Halim A."/>
            <person name="Hossen Q.M.M."/>
            <person name="Hossain M.Z."/>
            <person name="Ahmed R."/>
            <person name="Khan M.M."/>
            <person name="Islam R."/>
            <person name="Rashid M.M."/>
            <person name="Khan S.A."/>
            <person name="Rahman M.S."/>
            <person name="Alam M."/>
            <person name="Yahiya A.S."/>
            <person name="Khan M.S."/>
            <person name="Azam M.S."/>
            <person name="Haque T."/>
            <person name="Lashkar M.Z.H."/>
            <person name="Akhand A.I."/>
            <person name="Morshed G."/>
            <person name="Roy S."/>
            <person name="Uddin K.S."/>
            <person name="Rabeya T."/>
            <person name="Hossain A.S."/>
            <person name="Chowdhury A."/>
            <person name="Snigdha A.R."/>
            <person name="Mortoza M.S."/>
            <person name="Matin S.A."/>
            <person name="Hoque S.M.E."/>
            <person name="Islam M.K."/>
            <person name="Roy D.K."/>
            <person name="Haider R."/>
            <person name="Moosa M.M."/>
            <person name="Elias S.M."/>
            <person name="Hasan A.M."/>
            <person name="Jahan S."/>
            <person name="Shafiuddin M."/>
            <person name="Mahmood N."/>
            <person name="Shommy N.S."/>
        </authorList>
    </citation>
    <scope>NUCLEOTIDE SEQUENCE [LARGE SCALE GENOMIC DNA]</scope>
    <source>
        <strain evidence="5">cv. O-4</strain>
    </source>
</reference>
<feature type="region of interest" description="Disordered" evidence="1">
    <location>
        <begin position="1151"/>
        <end position="1246"/>
    </location>
</feature>
<evidence type="ECO:0000256" key="1">
    <source>
        <dbReference type="SAM" id="MobiDB-lite"/>
    </source>
</evidence>
<feature type="domain" description="Protein NO VEIN C-terminal" evidence="3">
    <location>
        <begin position="1332"/>
        <end position="1418"/>
    </location>
</feature>
<dbReference type="GO" id="GO:0048364">
    <property type="term" value="P:root development"/>
    <property type="evidence" value="ECO:0007669"/>
    <property type="project" value="TreeGrafter"/>
</dbReference>
<evidence type="ECO:0000256" key="2">
    <source>
        <dbReference type="SAM" id="Phobius"/>
    </source>
</evidence>